<name>A0A1X7EF04_TRICW</name>
<evidence type="ECO:0000313" key="3">
    <source>
        <dbReference type="Proteomes" id="UP000192911"/>
    </source>
</evidence>
<dbReference type="OrthoDB" id="9806579at2"/>
<organism evidence="2 3">
    <name type="scientific">Trinickia caryophylli</name>
    <name type="common">Paraburkholderia caryophylli</name>
    <dbReference type="NCBI Taxonomy" id="28094"/>
    <lineage>
        <taxon>Bacteria</taxon>
        <taxon>Pseudomonadati</taxon>
        <taxon>Pseudomonadota</taxon>
        <taxon>Betaproteobacteria</taxon>
        <taxon>Burkholderiales</taxon>
        <taxon>Burkholderiaceae</taxon>
        <taxon>Trinickia</taxon>
    </lineage>
</organism>
<dbReference type="EMBL" id="FXAH01000005">
    <property type="protein sequence ID" value="SMF32383.1"/>
    <property type="molecule type" value="Genomic_DNA"/>
</dbReference>
<dbReference type="PANTHER" id="PTHR42839">
    <property type="entry name" value="ISOCHORISMATE SYNTHASE ENTC"/>
    <property type="match status" value="1"/>
</dbReference>
<dbReference type="Gene3D" id="3.60.120.10">
    <property type="entry name" value="Anthranilate synthase"/>
    <property type="match status" value="1"/>
</dbReference>
<dbReference type="GeneID" id="95553652"/>
<dbReference type="Pfam" id="PF00425">
    <property type="entry name" value="Chorismate_bind"/>
    <property type="match status" value="1"/>
</dbReference>
<dbReference type="Proteomes" id="UP000192911">
    <property type="component" value="Unassembled WGS sequence"/>
</dbReference>
<dbReference type="STRING" id="28094.SAMN06295900_105267"/>
<reference evidence="3" key="1">
    <citation type="submission" date="2017-04" db="EMBL/GenBank/DDBJ databases">
        <authorList>
            <person name="Varghese N."/>
            <person name="Submissions S."/>
        </authorList>
    </citation>
    <scope>NUCLEOTIDE SEQUENCE [LARGE SCALE GENOMIC DNA]</scope>
    <source>
        <strain evidence="3">Ballard 720</strain>
    </source>
</reference>
<keyword evidence="3" id="KW-1185">Reference proteome</keyword>
<dbReference type="PANTHER" id="PTHR42839:SF2">
    <property type="entry name" value="ISOCHORISMATE SYNTHASE ENTC"/>
    <property type="match status" value="1"/>
</dbReference>
<evidence type="ECO:0000313" key="2">
    <source>
        <dbReference type="EMBL" id="SMF32383.1"/>
    </source>
</evidence>
<dbReference type="SUPFAM" id="SSF56322">
    <property type="entry name" value="ADC synthase"/>
    <property type="match status" value="1"/>
</dbReference>
<gene>
    <name evidence="2" type="ORF">SAMN06295900_105267</name>
</gene>
<sequence>MNRLADDGGDARIPAAELIADLRLADSRLSLFAFGTRRSVRLMIGVRSMLSVCGRICSRSGTGRWKQWETTRPWHAVARFLEDSAGHFVGGYLGFDLHAASTGKNVFAPYASTRLFVPEVVLDVRSASIVALTSEGGEGLAVGDAPFVRELAPLRAQRIPLCSPAPDERRDFVGKVNEVLRWIRRESGRRCTIARRVTLPGDIDFPRVFAASTDTGATSRSFFASHEDFEFAGTSPELLVDGTLQRFSTYKLSGTYPRSEDGRTDRTFERSFMNDAKIEEEHRLSAGAMCDALAGLGEVSLLRKEVINLPRLRHMQSVFETRCGVGVGISDVLREVLPVGTDPAREGLHLLLNLEGMARGAYYGLVGLIDAHGKMEFSQTLRTAFRHGDLNFAWVGAAVTAGSDPETELNETCIKLNSMELVAAFARRNNDGISAVHWRKHYQ</sequence>
<accession>A0A1X7EF04</accession>
<dbReference type="AlphaFoldDB" id="A0A1X7EF04"/>
<feature type="domain" description="Chorismate-utilising enzyme C-terminal" evidence="1">
    <location>
        <begin position="169"/>
        <end position="415"/>
    </location>
</feature>
<dbReference type="InterPro" id="IPR015890">
    <property type="entry name" value="Chorismate_C"/>
</dbReference>
<proteinExistence type="predicted"/>
<protein>
    <submittedName>
        <fullName evidence="2">Anthranilate/para-aminobenzoate synthases component I</fullName>
    </submittedName>
</protein>
<dbReference type="RefSeq" id="WP_085227510.1">
    <property type="nucleotide sequence ID" value="NZ_BSQD01000004.1"/>
</dbReference>
<dbReference type="InterPro" id="IPR005801">
    <property type="entry name" value="ADC_synthase"/>
</dbReference>
<evidence type="ECO:0000259" key="1">
    <source>
        <dbReference type="Pfam" id="PF00425"/>
    </source>
</evidence>